<feature type="compositionally biased region" description="Basic and acidic residues" evidence="1">
    <location>
        <begin position="670"/>
        <end position="686"/>
    </location>
</feature>
<feature type="region of interest" description="Disordered" evidence="1">
    <location>
        <begin position="604"/>
        <end position="686"/>
    </location>
</feature>
<accession>A0AAI9WWI7</accession>
<feature type="compositionally biased region" description="Basic and acidic residues" evidence="1">
    <location>
        <begin position="407"/>
        <end position="418"/>
    </location>
</feature>
<evidence type="ECO:0000313" key="2">
    <source>
        <dbReference type="EMBL" id="KAI3402784.2"/>
    </source>
</evidence>
<comment type="caution">
    <text evidence="2">The sequence shown here is derived from an EMBL/GenBank/DDBJ whole genome shotgun (WGS) entry which is preliminary data.</text>
</comment>
<dbReference type="EMBL" id="JAHUZD010000141">
    <property type="protein sequence ID" value="KAI3402784.2"/>
    <property type="molecule type" value="Genomic_DNA"/>
</dbReference>
<dbReference type="RefSeq" id="XP_049178531.1">
    <property type="nucleotide sequence ID" value="XM_049325899.1"/>
</dbReference>
<evidence type="ECO:0000256" key="1">
    <source>
        <dbReference type="SAM" id="MobiDB-lite"/>
    </source>
</evidence>
<feature type="region of interest" description="Disordered" evidence="1">
    <location>
        <begin position="1"/>
        <end position="225"/>
    </location>
</feature>
<feature type="compositionally biased region" description="Polar residues" evidence="1">
    <location>
        <begin position="43"/>
        <end position="60"/>
    </location>
</feature>
<feature type="region of interest" description="Disordered" evidence="1">
    <location>
        <begin position="504"/>
        <end position="536"/>
    </location>
</feature>
<dbReference type="Proteomes" id="UP001202479">
    <property type="component" value="Unassembled WGS sequence"/>
</dbReference>
<reference evidence="2" key="1">
    <citation type="journal article" date="2022" name="DNA Res.">
        <title>Genome analysis of five recently described species of the CUG-Ser clade uncovers Candida theae as a new hybrid lineage with pathogenic potential in the Candida parapsilosis species complex.</title>
        <authorList>
            <person name="Mixao V."/>
            <person name="Del Olmo V."/>
            <person name="Hegedusova E."/>
            <person name="Saus E."/>
            <person name="Pryszcz L."/>
            <person name="Cillingova A."/>
            <person name="Nosek J."/>
            <person name="Gabaldon T."/>
        </authorList>
    </citation>
    <scope>NUCLEOTIDE SEQUENCE</scope>
    <source>
        <strain evidence="2">CBS 10844</strain>
    </source>
</reference>
<feature type="region of interest" description="Disordered" evidence="1">
    <location>
        <begin position="568"/>
        <end position="587"/>
    </location>
</feature>
<feature type="region of interest" description="Disordered" evidence="1">
    <location>
        <begin position="245"/>
        <end position="461"/>
    </location>
</feature>
<sequence>MENSEISTIEVTSKGDESSSSRSECTPSVPPRPRPKQERNKSVETTQASISGAQNQSVHTFISIEIDEETHGNATSKDSKSQSLEEGTQFEQDAESVGPMTEKHDIVSSDPTTVDSDKESEVTSSLNLQKTNDSEGADGEKTPGNSSTKATFKDEIDEDGFLEADNSSFNDDLETVQEGGEIIDNVVNESVSTDAEIDPSPSTQDDIRDSQKFPREDKSLESDVVQDGDVTVQIVENPFEKDSLEHAAAAAASPIAEPETSTTTLMNKRVPFIPARPKKKASSQNQETVQDERSTLVTTKPSSDSGDEHRDATEVVEKESKSGMSKLEDGKKSKSESTRDPLLPTAVKEGISRTSSNLSRGNHEYVKPEPEPEPEPEPKPKPEPEPEPEPKPEPEPETITPSIPARPIKDGAVKEKPRAPPPKPKKLSSKIAAFQQQLFNSANDMSHENESSKTFNSSDSKVTGNIIHSAKFQGRGIPLPGMFTPGSAPLRNLDVISNDSVDSIPLNSRRIKGPRGKKLPRAVTETKVSQNRHREPESGNLWNFKLFLNTKEEKPNKEINLECNDDIGVDSGIEESKSNNAESKLSVEENHYIAELKEEEIDTVIREDDSGLQEASPRYDPVDVISDPLFHDNNNNNDNDDDDDDADDDDKSDDHDNDLDLDIDPMTDFSKQEKINEGSGKETNLD</sequence>
<feature type="compositionally biased region" description="Polar residues" evidence="1">
    <location>
        <begin position="452"/>
        <end position="461"/>
    </location>
</feature>
<protein>
    <submittedName>
        <fullName evidence="2">AIM21</fullName>
    </submittedName>
</protein>
<proteinExistence type="predicted"/>
<feature type="compositionally biased region" description="Polar residues" evidence="1">
    <location>
        <begin position="434"/>
        <end position="444"/>
    </location>
</feature>
<feature type="compositionally biased region" description="Basic and acidic residues" evidence="1">
    <location>
        <begin position="205"/>
        <end position="221"/>
    </location>
</feature>
<feature type="compositionally biased region" description="Polar residues" evidence="1">
    <location>
        <begin position="72"/>
        <end position="91"/>
    </location>
</feature>
<evidence type="ECO:0000313" key="3">
    <source>
        <dbReference type="Proteomes" id="UP001202479"/>
    </source>
</evidence>
<organism evidence="2 3">
    <name type="scientific">Candida oxycetoniae</name>
    <dbReference type="NCBI Taxonomy" id="497107"/>
    <lineage>
        <taxon>Eukaryota</taxon>
        <taxon>Fungi</taxon>
        <taxon>Dikarya</taxon>
        <taxon>Ascomycota</taxon>
        <taxon>Saccharomycotina</taxon>
        <taxon>Pichiomycetes</taxon>
        <taxon>Debaryomycetaceae</taxon>
        <taxon>Candida/Lodderomyces clade</taxon>
        <taxon>Candida</taxon>
    </lineage>
</organism>
<gene>
    <name evidence="2" type="ORF">KGF56_004458</name>
</gene>
<feature type="compositionally biased region" description="Basic and acidic residues" evidence="1">
    <location>
        <begin position="361"/>
        <end position="394"/>
    </location>
</feature>
<feature type="compositionally biased region" description="Polar residues" evidence="1">
    <location>
        <begin position="122"/>
        <end position="131"/>
    </location>
</feature>
<feature type="compositionally biased region" description="Polar residues" evidence="1">
    <location>
        <begin position="1"/>
        <end position="11"/>
    </location>
</feature>
<name>A0AAI9WWI7_9ASCO</name>
<feature type="compositionally biased region" description="Polar residues" evidence="1">
    <location>
        <begin position="295"/>
        <end position="304"/>
    </location>
</feature>
<feature type="compositionally biased region" description="Acidic residues" evidence="1">
    <location>
        <begin position="638"/>
        <end position="665"/>
    </location>
</feature>
<feature type="compositionally biased region" description="Basic and acidic residues" evidence="1">
    <location>
        <begin position="306"/>
        <end position="339"/>
    </location>
</feature>
<dbReference type="GeneID" id="73382073"/>
<feature type="compositionally biased region" description="Basic residues" evidence="1">
    <location>
        <begin position="509"/>
        <end position="520"/>
    </location>
</feature>
<keyword evidence="3" id="KW-1185">Reference proteome</keyword>
<dbReference type="AlphaFoldDB" id="A0AAI9WWI7"/>